<name>Q6K3B9_ORYSJ</name>
<protein>
    <submittedName>
        <fullName evidence="2">Uncharacterized protein</fullName>
    </submittedName>
</protein>
<feature type="compositionally biased region" description="Gly residues" evidence="1">
    <location>
        <begin position="15"/>
        <end position="24"/>
    </location>
</feature>
<reference evidence="3" key="1">
    <citation type="journal article" date="2005" name="Nature">
        <title>The map-based sequence of the rice genome.</title>
        <authorList>
            <consortium name="International rice genome sequencing project (IRGSP)"/>
            <person name="Matsumoto T."/>
            <person name="Wu J."/>
            <person name="Kanamori H."/>
            <person name="Katayose Y."/>
            <person name="Fujisawa M."/>
            <person name="Namiki N."/>
            <person name="Mizuno H."/>
            <person name="Yamamoto K."/>
            <person name="Antonio B.A."/>
            <person name="Baba T."/>
            <person name="Sakata K."/>
            <person name="Nagamura Y."/>
            <person name="Aoki H."/>
            <person name="Arikawa K."/>
            <person name="Arita K."/>
            <person name="Bito T."/>
            <person name="Chiden Y."/>
            <person name="Fujitsuka N."/>
            <person name="Fukunaka R."/>
            <person name="Hamada M."/>
            <person name="Harada C."/>
            <person name="Hayashi A."/>
            <person name="Hijishita S."/>
            <person name="Honda M."/>
            <person name="Hosokawa S."/>
            <person name="Ichikawa Y."/>
            <person name="Idonuma A."/>
            <person name="Iijima M."/>
            <person name="Ikeda M."/>
            <person name="Ikeno M."/>
            <person name="Ito K."/>
            <person name="Ito S."/>
            <person name="Ito T."/>
            <person name="Ito Y."/>
            <person name="Ito Y."/>
            <person name="Iwabuchi A."/>
            <person name="Kamiya K."/>
            <person name="Karasawa W."/>
            <person name="Kurita K."/>
            <person name="Katagiri S."/>
            <person name="Kikuta A."/>
            <person name="Kobayashi H."/>
            <person name="Kobayashi N."/>
            <person name="Machita K."/>
            <person name="Maehara T."/>
            <person name="Masukawa M."/>
            <person name="Mizubayashi T."/>
            <person name="Mukai Y."/>
            <person name="Nagasaki H."/>
            <person name="Nagata Y."/>
            <person name="Naito S."/>
            <person name="Nakashima M."/>
            <person name="Nakama Y."/>
            <person name="Nakamichi Y."/>
            <person name="Nakamura M."/>
            <person name="Meguro A."/>
            <person name="Negishi M."/>
            <person name="Ohta I."/>
            <person name="Ohta T."/>
            <person name="Okamoto M."/>
            <person name="Ono N."/>
            <person name="Saji S."/>
            <person name="Sakaguchi M."/>
            <person name="Sakai K."/>
            <person name="Shibata M."/>
            <person name="Shimokawa T."/>
            <person name="Song J."/>
            <person name="Takazaki Y."/>
            <person name="Terasawa K."/>
            <person name="Tsugane M."/>
            <person name="Tsuji K."/>
            <person name="Ueda S."/>
            <person name="Waki K."/>
            <person name="Yamagata H."/>
            <person name="Yamamoto M."/>
            <person name="Yamamoto S."/>
            <person name="Yamane H."/>
            <person name="Yoshiki S."/>
            <person name="Yoshihara R."/>
            <person name="Yukawa K."/>
            <person name="Zhong H."/>
            <person name="Yano M."/>
            <person name="Yuan Q."/>
            <person name="Ouyang S."/>
            <person name="Liu J."/>
            <person name="Jones K.M."/>
            <person name="Gansberger K."/>
            <person name="Moffat K."/>
            <person name="Hill J."/>
            <person name="Bera J."/>
            <person name="Fadrosh D."/>
            <person name="Jin S."/>
            <person name="Johri S."/>
            <person name="Kim M."/>
            <person name="Overton L."/>
            <person name="Reardon M."/>
            <person name="Tsitrin T."/>
            <person name="Vuong H."/>
            <person name="Weaver B."/>
            <person name="Ciecko A."/>
            <person name="Tallon L."/>
            <person name="Jackson J."/>
            <person name="Pai G."/>
            <person name="Aken S.V."/>
            <person name="Utterback T."/>
            <person name="Reidmuller S."/>
            <person name="Feldblyum T."/>
            <person name="Hsiao J."/>
            <person name="Zismann V."/>
            <person name="Iobst S."/>
            <person name="de Vazeille A.R."/>
            <person name="Buell C.R."/>
            <person name="Ying K."/>
            <person name="Li Y."/>
            <person name="Lu T."/>
            <person name="Huang Y."/>
            <person name="Zhao Q."/>
            <person name="Feng Q."/>
            <person name="Zhang L."/>
            <person name="Zhu J."/>
            <person name="Weng Q."/>
            <person name="Mu J."/>
            <person name="Lu Y."/>
            <person name="Fan D."/>
            <person name="Liu Y."/>
            <person name="Guan J."/>
            <person name="Zhang Y."/>
            <person name="Yu S."/>
            <person name="Liu X."/>
            <person name="Zhang Y."/>
            <person name="Hong G."/>
            <person name="Han B."/>
            <person name="Choisne N."/>
            <person name="Demange N."/>
            <person name="Orjeda G."/>
            <person name="Samain S."/>
            <person name="Cattolico L."/>
            <person name="Pelletier E."/>
            <person name="Couloux A."/>
            <person name="Segurens B."/>
            <person name="Wincker P."/>
            <person name="D'Hont A."/>
            <person name="Scarpelli C."/>
            <person name="Weissenbach J."/>
            <person name="Salanoubat M."/>
            <person name="Quetier F."/>
            <person name="Yu Y."/>
            <person name="Kim H.R."/>
            <person name="Rambo T."/>
            <person name="Currie J."/>
            <person name="Collura K."/>
            <person name="Luo M."/>
            <person name="Yang T."/>
            <person name="Ammiraju J.S.S."/>
            <person name="Engler F."/>
            <person name="Soderlund C."/>
            <person name="Wing R.A."/>
            <person name="Palmer L.E."/>
            <person name="de la Bastide M."/>
            <person name="Spiegel L."/>
            <person name="Nascimento L."/>
            <person name="Zutavern T."/>
            <person name="O'Shaughnessy A."/>
            <person name="Dike S."/>
            <person name="Dedhia N."/>
            <person name="Preston R."/>
            <person name="Balija V."/>
            <person name="McCombie W.R."/>
            <person name="Chow T."/>
            <person name="Chen H."/>
            <person name="Chung M."/>
            <person name="Chen C."/>
            <person name="Shaw J."/>
            <person name="Wu H."/>
            <person name="Hsiao K."/>
            <person name="Chao Y."/>
            <person name="Chu M."/>
            <person name="Cheng C."/>
            <person name="Hour A."/>
            <person name="Lee P."/>
            <person name="Lin S."/>
            <person name="Lin Y."/>
            <person name="Liou J."/>
            <person name="Liu S."/>
            <person name="Hsing Y."/>
            <person name="Raghuvanshi S."/>
            <person name="Mohanty A."/>
            <person name="Bharti A.K."/>
            <person name="Gaur A."/>
            <person name="Gupta V."/>
            <person name="Kumar D."/>
            <person name="Ravi V."/>
            <person name="Vij S."/>
            <person name="Kapur A."/>
            <person name="Khurana P."/>
            <person name="Khurana P."/>
            <person name="Khurana J.P."/>
            <person name="Tyagi A.K."/>
            <person name="Gaikwad K."/>
            <person name="Singh A."/>
            <person name="Dalal V."/>
            <person name="Srivastava S."/>
            <person name="Dixit A."/>
            <person name="Pal A.K."/>
            <person name="Ghazi I.A."/>
            <person name="Yadav M."/>
            <person name="Pandit A."/>
            <person name="Bhargava A."/>
            <person name="Sureshbabu K."/>
            <person name="Batra K."/>
            <person name="Sharma T.R."/>
            <person name="Mohapatra T."/>
            <person name="Singh N.K."/>
            <person name="Messing J."/>
            <person name="Nelson A.B."/>
            <person name="Fuks G."/>
            <person name="Kavchok S."/>
            <person name="Keizer G."/>
            <person name="Linton E."/>
            <person name="Llaca V."/>
            <person name="Song R."/>
            <person name="Tanyolac B."/>
            <person name="Young S."/>
            <person name="Ho-Il K."/>
            <person name="Hahn J.H."/>
            <person name="Sangsakoo G."/>
            <person name="Vanavichit A."/>
            <person name="de Mattos Luiz.A.T."/>
            <person name="Zimmer P.D."/>
            <person name="Malone G."/>
            <person name="Dellagostin O."/>
            <person name="de Oliveira A.C."/>
            <person name="Bevan M."/>
            <person name="Bancroft I."/>
            <person name="Minx P."/>
            <person name="Cordum H."/>
            <person name="Wilson R."/>
            <person name="Cheng Z."/>
            <person name="Jin W."/>
            <person name="Jiang J."/>
            <person name="Leong S.A."/>
            <person name="Iwama H."/>
            <person name="Gojobori T."/>
            <person name="Itoh T."/>
            <person name="Niimura Y."/>
            <person name="Fujii Y."/>
            <person name="Habara T."/>
            <person name="Sakai H."/>
            <person name="Sato Y."/>
            <person name="Wilson G."/>
            <person name="Kumar K."/>
            <person name="McCouch S."/>
            <person name="Juretic N."/>
            <person name="Hoen D."/>
            <person name="Wright S."/>
            <person name="Bruskiewich R."/>
            <person name="Bureau T."/>
            <person name="Miyao A."/>
            <person name="Hirochika H."/>
            <person name="Nishikawa T."/>
            <person name="Kadowaki K."/>
            <person name="Sugiura M."/>
            <person name="Burr B."/>
            <person name="Sasaki T."/>
        </authorList>
    </citation>
    <scope>NUCLEOTIDE SEQUENCE [LARGE SCALE GENOMIC DNA]</scope>
    <source>
        <strain evidence="3">cv. Nipponbare</strain>
    </source>
</reference>
<proteinExistence type="predicted"/>
<organism evidence="2 3">
    <name type="scientific">Oryza sativa subsp. japonica</name>
    <name type="common">Rice</name>
    <dbReference type="NCBI Taxonomy" id="39947"/>
    <lineage>
        <taxon>Eukaryota</taxon>
        <taxon>Viridiplantae</taxon>
        <taxon>Streptophyta</taxon>
        <taxon>Embryophyta</taxon>
        <taxon>Tracheophyta</taxon>
        <taxon>Spermatophyta</taxon>
        <taxon>Magnoliopsida</taxon>
        <taxon>Liliopsida</taxon>
        <taxon>Poales</taxon>
        <taxon>Poaceae</taxon>
        <taxon>BOP clade</taxon>
        <taxon>Oryzoideae</taxon>
        <taxon>Oryzeae</taxon>
        <taxon>Oryzinae</taxon>
        <taxon>Oryza</taxon>
        <taxon>Oryza sativa</taxon>
    </lineage>
</organism>
<dbReference type="EMBL" id="AP005694">
    <property type="protein sequence ID" value="BAD22421.1"/>
    <property type="molecule type" value="Genomic_DNA"/>
</dbReference>
<accession>Q6K3B9</accession>
<reference evidence="3" key="2">
    <citation type="journal article" date="2008" name="Nucleic Acids Res.">
        <title>The rice annotation project database (RAP-DB): 2008 update.</title>
        <authorList>
            <consortium name="The rice annotation project (RAP)"/>
        </authorList>
    </citation>
    <scope>GENOME REANNOTATION</scope>
    <source>
        <strain evidence="3">cv. Nipponbare</strain>
    </source>
</reference>
<gene>
    <name evidence="2" type="primary">OSJNBa0063E14.33</name>
</gene>
<evidence type="ECO:0000256" key="1">
    <source>
        <dbReference type="SAM" id="MobiDB-lite"/>
    </source>
</evidence>
<evidence type="ECO:0000313" key="3">
    <source>
        <dbReference type="Proteomes" id="UP000000763"/>
    </source>
</evidence>
<dbReference type="Proteomes" id="UP000000763">
    <property type="component" value="Chromosome 2"/>
</dbReference>
<dbReference type="AlphaFoldDB" id="Q6K3B9"/>
<sequence length="93" mass="10364">MRQASPVPSRRQLAGWGGGTSGDRGGWEEESRRCEERQLGVGGGRETLKILDGDFYTKLTEGPHCKCFAGNPKNGVADTIFFFFLIIQIKSWR</sequence>
<evidence type="ECO:0000313" key="2">
    <source>
        <dbReference type="EMBL" id="BAD22421.1"/>
    </source>
</evidence>
<feature type="region of interest" description="Disordered" evidence="1">
    <location>
        <begin position="1"/>
        <end position="39"/>
    </location>
</feature>
<feature type="compositionally biased region" description="Basic and acidic residues" evidence="1">
    <location>
        <begin position="25"/>
        <end position="38"/>
    </location>
</feature>